<dbReference type="Proteomes" id="UP000886687">
    <property type="component" value="Unassembled WGS sequence"/>
</dbReference>
<proteinExistence type="predicted"/>
<evidence type="ECO:0000256" key="8">
    <source>
        <dbReference type="SAM" id="SignalP"/>
    </source>
</evidence>
<comment type="caution">
    <text evidence="10">The sequence shown here is derived from an EMBL/GenBank/DDBJ whole genome shotgun (WGS) entry which is preliminary data.</text>
</comment>
<dbReference type="Pfam" id="PF03150">
    <property type="entry name" value="CCP_MauG"/>
    <property type="match status" value="1"/>
</dbReference>
<sequence>MSRWESLCALCLTLAITACGGGGGGGGDSTDTDSNTDQNSQVTMEALGRKLFFDTNLSSGSNQACASCHDPDSGFADPRVTVNAPVSEGSVGGTFGDRNAPTAAYAAFTPSFTTVAAAAQTPETDSKYEGGQFLDGRALDLVTQAKGPFLNPLEMNNASAEEVVGKVQNSDYAHEFTALFGEDAFNDTDTAYHNIATAIAAFESSDEVNPFSSKFDAFLNGDYSFTASEQRGFELFQDATKSKCANCHPLGTTSEESLFTNFRYYNIGTPSNPQNPANIADNSFVDEGLGASSAIESGDEAAERGKFRVPTLRNVELTAPYMHNGVYETLEEVVLHYDIQVANLFITPEVNDPNIAAEMNAGTFEGLNLSDQERADLVNFMLTLTDGYF</sequence>
<evidence type="ECO:0000313" key="11">
    <source>
        <dbReference type="Proteomes" id="UP000886687"/>
    </source>
</evidence>
<dbReference type="PROSITE" id="PS51007">
    <property type="entry name" value="CYTC"/>
    <property type="match status" value="1"/>
</dbReference>
<evidence type="ECO:0000313" key="10">
    <source>
        <dbReference type="EMBL" id="MCG7941000.1"/>
    </source>
</evidence>
<comment type="subcellular location">
    <subcellularLocation>
        <location evidence="1">Cell envelope</location>
    </subcellularLocation>
</comment>
<name>A0A9E4N2N0_9GAMM</name>
<dbReference type="GO" id="GO:0020037">
    <property type="term" value="F:heme binding"/>
    <property type="evidence" value="ECO:0007669"/>
    <property type="project" value="InterPro"/>
</dbReference>
<accession>A0A9E4N2N0</accession>
<dbReference type="PROSITE" id="PS51257">
    <property type="entry name" value="PROKAR_LIPOPROTEIN"/>
    <property type="match status" value="1"/>
</dbReference>
<dbReference type="SUPFAM" id="SSF46626">
    <property type="entry name" value="Cytochrome c"/>
    <property type="match status" value="2"/>
</dbReference>
<dbReference type="GO" id="GO:0030313">
    <property type="term" value="C:cell envelope"/>
    <property type="evidence" value="ECO:0007669"/>
    <property type="project" value="UniProtKB-SubCell"/>
</dbReference>
<evidence type="ECO:0000256" key="7">
    <source>
        <dbReference type="PROSITE-ProRule" id="PRU00433"/>
    </source>
</evidence>
<dbReference type="GO" id="GO:0004130">
    <property type="term" value="F:cytochrome-c peroxidase activity"/>
    <property type="evidence" value="ECO:0007669"/>
    <property type="project" value="TreeGrafter"/>
</dbReference>
<keyword evidence="4 8" id="KW-0732">Signal</keyword>
<evidence type="ECO:0000256" key="2">
    <source>
        <dbReference type="ARBA" id="ARBA00022617"/>
    </source>
</evidence>
<dbReference type="Gene3D" id="1.10.760.10">
    <property type="entry name" value="Cytochrome c-like domain"/>
    <property type="match status" value="2"/>
</dbReference>
<evidence type="ECO:0000259" key="9">
    <source>
        <dbReference type="PROSITE" id="PS51007"/>
    </source>
</evidence>
<dbReference type="InterPro" id="IPR009056">
    <property type="entry name" value="Cyt_c-like_dom"/>
</dbReference>
<dbReference type="InterPro" id="IPR004852">
    <property type="entry name" value="Di-haem_cyt_c_peroxidsae"/>
</dbReference>
<dbReference type="PANTHER" id="PTHR30600">
    <property type="entry name" value="CYTOCHROME C PEROXIDASE-RELATED"/>
    <property type="match status" value="1"/>
</dbReference>
<gene>
    <name evidence="10" type="ORF">JAZ04_19380</name>
</gene>
<feature type="chain" id="PRO_5039090391" evidence="8">
    <location>
        <begin position="21"/>
        <end position="389"/>
    </location>
</feature>
<protein>
    <submittedName>
        <fullName evidence="10">C-type cytochrome</fullName>
    </submittedName>
</protein>
<evidence type="ECO:0000256" key="6">
    <source>
        <dbReference type="ARBA" id="ARBA00023004"/>
    </source>
</evidence>
<keyword evidence="6 7" id="KW-0408">Iron</keyword>
<keyword evidence="2 7" id="KW-0349">Heme</keyword>
<dbReference type="GO" id="GO:0046872">
    <property type="term" value="F:metal ion binding"/>
    <property type="evidence" value="ECO:0007669"/>
    <property type="project" value="UniProtKB-KW"/>
</dbReference>
<dbReference type="AlphaFoldDB" id="A0A9E4N2N0"/>
<evidence type="ECO:0000256" key="1">
    <source>
        <dbReference type="ARBA" id="ARBA00004196"/>
    </source>
</evidence>
<evidence type="ECO:0000256" key="3">
    <source>
        <dbReference type="ARBA" id="ARBA00022723"/>
    </source>
</evidence>
<feature type="domain" description="Cytochrome c" evidence="9">
    <location>
        <begin position="227"/>
        <end position="385"/>
    </location>
</feature>
<keyword evidence="5" id="KW-0560">Oxidoreductase</keyword>
<evidence type="ECO:0000256" key="5">
    <source>
        <dbReference type="ARBA" id="ARBA00023002"/>
    </source>
</evidence>
<dbReference type="InterPro" id="IPR036909">
    <property type="entry name" value="Cyt_c-like_dom_sf"/>
</dbReference>
<keyword evidence="3 7" id="KW-0479">Metal-binding</keyword>
<dbReference type="EMBL" id="JAEPDI010000016">
    <property type="protein sequence ID" value="MCG7941000.1"/>
    <property type="molecule type" value="Genomic_DNA"/>
</dbReference>
<feature type="signal peptide" evidence="8">
    <location>
        <begin position="1"/>
        <end position="20"/>
    </location>
</feature>
<organism evidence="10 11">
    <name type="scientific">Candidatus Thiodiazotropha lotti</name>
    <dbReference type="NCBI Taxonomy" id="2792787"/>
    <lineage>
        <taxon>Bacteria</taxon>
        <taxon>Pseudomonadati</taxon>
        <taxon>Pseudomonadota</taxon>
        <taxon>Gammaproteobacteria</taxon>
        <taxon>Chromatiales</taxon>
        <taxon>Sedimenticolaceae</taxon>
        <taxon>Candidatus Thiodiazotropha</taxon>
    </lineage>
</organism>
<dbReference type="InterPro" id="IPR051395">
    <property type="entry name" value="Cytochrome_c_Peroxidase/MauG"/>
</dbReference>
<dbReference type="GO" id="GO:0009055">
    <property type="term" value="F:electron transfer activity"/>
    <property type="evidence" value="ECO:0007669"/>
    <property type="project" value="InterPro"/>
</dbReference>
<evidence type="ECO:0000256" key="4">
    <source>
        <dbReference type="ARBA" id="ARBA00022729"/>
    </source>
</evidence>
<reference evidence="10" key="1">
    <citation type="journal article" date="2021" name="Proc. Natl. Acad. Sci. U.S.A.">
        <title>Global biogeography of chemosynthetic symbionts reveals both localized and globally distributed symbiont groups. .</title>
        <authorList>
            <person name="Osvatic J.T."/>
            <person name="Wilkins L.G.E."/>
            <person name="Leibrecht L."/>
            <person name="Leray M."/>
            <person name="Zauner S."/>
            <person name="Polzin J."/>
            <person name="Camacho Y."/>
            <person name="Gros O."/>
            <person name="van Gils J.A."/>
            <person name="Eisen J.A."/>
            <person name="Petersen J.M."/>
            <person name="Yuen B."/>
        </authorList>
    </citation>
    <scope>NUCLEOTIDE SEQUENCE</scope>
    <source>
        <strain evidence="10">MAGL173</strain>
    </source>
</reference>
<dbReference type="PANTHER" id="PTHR30600:SF10">
    <property type="entry name" value="BLL6722 PROTEIN"/>
    <property type="match status" value="1"/>
</dbReference>